<dbReference type="GO" id="GO:0006637">
    <property type="term" value="P:acyl-CoA metabolic process"/>
    <property type="evidence" value="ECO:0007669"/>
    <property type="project" value="TreeGrafter"/>
</dbReference>
<name>V7IC67_9CLOT</name>
<dbReference type="PANTHER" id="PTHR11049">
    <property type="entry name" value="ACYL COENZYME A THIOESTER HYDROLASE"/>
    <property type="match status" value="1"/>
</dbReference>
<dbReference type="AlphaFoldDB" id="V7IC67"/>
<comment type="caution">
    <text evidence="5">The sequence shown here is derived from an EMBL/GenBank/DDBJ whole genome shotgun (WGS) entry which is preliminary data.</text>
</comment>
<dbReference type="Pfam" id="PF03061">
    <property type="entry name" value="4HBT"/>
    <property type="match status" value="1"/>
</dbReference>
<dbReference type="Gene3D" id="3.10.129.10">
    <property type="entry name" value="Hotdog Thioesterase"/>
    <property type="match status" value="1"/>
</dbReference>
<dbReference type="SUPFAM" id="SSF54637">
    <property type="entry name" value="Thioesterase/thiol ester dehydrase-isomerase"/>
    <property type="match status" value="1"/>
</dbReference>
<keyword evidence="6" id="KW-1185">Reference proteome</keyword>
<proteinExistence type="inferred from homology"/>
<dbReference type="Proteomes" id="UP000017747">
    <property type="component" value="Unassembled WGS sequence"/>
</dbReference>
<organism evidence="5 6">
    <name type="scientific">Youngiibacter fragilis 232.1</name>
    <dbReference type="NCBI Taxonomy" id="994573"/>
    <lineage>
        <taxon>Bacteria</taxon>
        <taxon>Bacillati</taxon>
        <taxon>Bacillota</taxon>
        <taxon>Clostridia</taxon>
        <taxon>Eubacteriales</taxon>
        <taxon>Clostridiaceae</taxon>
        <taxon>Youngiibacter</taxon>
    </lineage>
</organism>
<gene>
    <name evidence="5" type="ORF">T472_0200845</name>
</gene>
<dbReference type="InterPro" id="IPR040170">
    <property type="entry name" value="Cytosol_ACT"/>
</dbReference>
<dbReference type="EMBL" id="AXUN02000013">
    <property type="protein sequence ID" value="ETA82467.1"/>
    <property type="molecule type" value="Genomic_DNA"/>
</dbReference>
<dbReference type="GO" id="GO:0009062">
    <property type="term" value="P:fatty acid catabolic process"/>
    <property type="evidence" value="ECO:0007669"/>
    <property type="project" value="TreeGrafter"/>
</dbReference>
<dbReference type="RefSeq" id="WP_023388096.1">
    <property type="nucleotide sequence ID" value="NZ_AXUN02000013.1"/>
</dbReference>
<comment type="similarity">
    <text evidence="1">Belongs to the acyl coenzyme A hydrolase family.</text>
</comment>
<evidence type="ECO:0000256" key="2">
    <source>
        <dbReference type="ARBA" id="ARBA00022801"/>
    </source>
</evidence>
<evidence type="ECO:0000259" key="4">
    <source>
        <dbReference type="PROSITE" id="PS51770"/>
    </source>
</evidence>
<dbReference type="OrthoDB" id="9791628at2"/>
<evidence type="ECO:0000313" key="5">
    <source>
        <dbReference type="EMBL" id="ETA82467.1"/>
    </source>
</evidence>
<dbReference type="InterPro" id="IPR029069">
    <property type="entry name" value="HotDog_dom_sf"/>
</dbReference>
<dbReference type="eggNOG" id="COG1607">
    <property type="taxonomic scope" value="Bacteria"/>
</dbReference>
<reference evidence="5 6" key="1">
    <citation type="journal article" date="2014" name="Genome Announc.">
        <title>Genome Sequence of Youngiibacter fragilis, the Type Strain of the Genus Youngiibacter.</title>
        <authorList>
            <person name="Wawrik C.B."/>
            <person name="Callaghan A.V."/>
            <person name="Stamps B.W."/>
            <person name="Wawrik B."/>
        </authorList>
    </citation>
    <scope>NUCLEOTIDE SEQUENCE [LARGE SCALE GENOMIC DNA]</scope>
    <source>
        <strain evidence="5 6">232.1</strain>
    </source>
</reference>
<dbReference type="InterPro" id="IPR006683">
    <property type="entry name" value="Thioestr_dom"/>
</dbReference>
<sequence>MKSQTTTRLVRYEDLNHHNTLFAGRLSEWFVESCFICAAKATGLPERLVCLEILDFMVRRPTHNGSLVDFSCRVARAGKSSIVVYCRVTGNDGAVTAEGFITFVSLDERGKPALHGVTLDEPEDNDELNVRHRAHRLYMSSLEGR</sequence>
<dbReference type="PANTHER" id="PTHR11049:SF31">
    <property type="entry name" value="HOTDOG ACOT-TYPE DOMAIN-CONTAINING PROTEIN"/>
    <property type="match status" value="1"/>
</dbReference>
<evidence type="ECO:0000313" key="6">
    <source>
        <dbReference type="Proteomes" id="UP000017747"/>
    </source>
</evidence>
<dbReference type="GO" id="GO:0052816">
    <property type="term" value="F:long-chain fatty acyl-CoA hydrolase activity"/>
    <property type="evidence" value="ECO:0007669"/>
    <property type="project" value="TreeGrafter"/>
</dbReference>
<accession>V7IC67</accession>
<evidence type="ECO:0000256" key="1">
    <source>
        <dbReference type="ARBA" id="ARBA00010458"/>
    </source>
</evidence>
<protein>
    <submittedName>
        <fullName evidence="5">Acyl-CoA hydrolase</fullName>
    </submittedName>
</protein>
<keyword evidence="2 3" id="KW-0378">Hydrolase</keyword>
<dbReference type="InterPro" id="IPR033120">
    <property type="entry name" value="HOTDOG_ACOT"/>
</dbReference>
<dbReference type="CDD" id="cd03442">
    <property type="entry name" value="BFIT_BACH"/>
    <property type="match status" value="1"/>
</dbReference>
<dbReference type="PROSITE" id="PS51770">
    <property type="entry name" value="HOTDOG_ACOT"/>
    <property type="match status" value="1"/>
</dbReference>
<evidence type="ECO:0000256" key="3">
    <source>
        <dbReference type="PROSITE-ProRule" id="PRU01106"/>
    </source>
</evidence>
<dbReference type="GO" id="GO:0005829">
    <property type="term" value="C:cytosol"/>
    <property type="evidence" value="ECO:0007669"/>
    <property type="project" value="TreeGrafter"/>
</dbReference>
<feature type="domain" description="HotDog ACOT-type" evidence="4">
    <location>
        <begin position="1"/>
        <end position="109"/>
    </location>
</feature>
<dbReference type="STRING" id="994573.T472_0200845"/>